<dbReference type="InterPro" id="IPR011646">
    <property type="entry name" value="KAP_P-loop"/>
</dbReference>
<organism evidence="2 3">
    <name type="scientific">Listeria welshimeri</name>
    <dbReference type="NCBI Taxonomy" id="1643"/>
    <lineage>
        <taxon>Bacteria</taxon>
        <taxon>Bacillati</taxon>
        <taxon>Bacillota</taxon>
        <taxon>Bacilli</taxon>
        <taxon>Bacillales</taxon>
        <taxon>Listeriaceae</taxon>
        <taxon>Listeria</taxon>
    </lineage>
</organism>
<dbReference type="RefSeq" id="WP_097350788.1">
    <property type="nucleotide sequence ID" value="NZ_JACTJF010000012.1"/>
</dbReference>
<accession>A0ABX4IB92</accession>
<protein>
    <recommendedName>
        <fullName evidence="1">KAP NTPase domain-containing protein</fullName>
    </recommendedName>
</protein>
<evidence type="ECO:0000313" key="3">
    <source>
        <dbReference type="Proteomes" id="UP000219632"/>
    </source>
</evidence>
<dbReference type="SUPFAM" id="SSF52540">
    <property type="entry name" value="P-loop containing nucleoside triphosphate hydrolases"/>
    <property type="match status" value="1"/>
</dbReference>
<keyword evidence="3" id="KW-1185">Reference proteome</keyword>
<dbReference type="Pfam" id="PF07693">
    <property type="entry name" value="KAP_NTPase"/>
    <property type="match status" value="1"/>
</dbReference>
<name>A0ABX4IB92_LISWE</name>
<evidence type="ECO:0000259" key="1">
    <source>
        <dbReference type="Pfam" id="PF07693"/>
    </source>
</evidence>
<dbReference type="Gene3D" id="3.40.50.300">
    <property type="entry name" value="P-loop containing nucleotide triphosphate hydrolases"/>
    <property type="match status" value="1"/>
</dbReference>
<evidence type="ECO:0000313" key="2">
    <source>
        <dbReference type="EMBL" id="PDK40520.1"/>
    </source>
</evidence>
<dbReference type="Proteomes" id="UP000219632">
    <property type="component" value="Unassembled WGS sequence"/>
</dbReference>
<reference evidence="2 3" key="1">
    <citation type="submission" date="2017-09" db="EMBL/GenBank/DDBJ databases">
        <title>Draft Genomes of 144 Listeria Monocytogenes isolates from foods.</title>
        <authorList>
            <person name="Wu C.H."/>
            <person name="Ng J."/>
            <person name="Kiang D."/>
            <person name="Chen C.-Y."/>
            <person name="Frink S."/>
            <person name="Lafrades M."/>
            <person name="Morales C."/>
            <person name="Park P."/>
            <person name="Zwick M."/>
        </authorList>
    </citation>
    <scope>NUCLEOTIDE SEQUENCE [LARGE SCALE GENOMIC DNA]</scope>
    <source>
        <strain evidence="2 3">CDPHFDLB-F14M01633.75-2</strain>
    </source>
</reference>
<gene>
    <name evidence="2" type="ORF">AFZ32_11765</name>
</gene>
<sequence>MLDITAPFSYEQRDRFTFTESEKNIVKWLENLFKNGSGINVIYGNRGVGKTTLKNYAKHEILADNQVIVIDVPQYIEDTEFYLYILESLIIQIDVKIEKIIKVYTYPSYLGMQLNFDEKIELDQFELCSKLESIKLQMPLSIEGISEKLKKELDIYNFKLNNLKKEIDSLFKTKLWKNRKNDYDNEKIQEKLEKYFEKVLELKKWYEYERYLYSLLELQLVFDATVTSDKKIEQHLSNEREKKLNHDSEIQLGIKSKVVNTSFSSRQSETTLLKSGVNYIGSSTITHNLTFQSKKKKLTNILKDLQEKLNLRINICIDELDKCSTAEINNLINRNKEFFLESGLTTFLIMNLGNGVIFKEKYSDYITSFILCKNLSIYEFLVKSANQEKAIYSDFFNLLNGYCSIQGNNRNLIIKDMTERNYESSESIVFLYLWQSDFFQKLPKDYQEIFSNFFNIMIEHLKLLGELDKTDFKALVSEFKQRYSIASVKLDLLFNKLGTNLYSSNLKRNFYFSDLWRTSYLKLSEKLIFTSYEGVYFDSALENYFNDLVVKSQLLRVKNSKLILNRISNFEIEEKFKSFLELYDITRNDFMNILKEFSGMTNNYTLRKNAREMIRYSNQKTYNGIDDAMTTIDRWRNEIIGVVIFYPTDREKSTLVNGIIYRYNNFGEIICIPYAGYIGLHSHKPYRIKEYKQFLSTKNVKFIEIEDLNQDIFQSAYKKSKQSEEEIIKNICIEYNYLNHWLELIPVDY</sequence>
<dbReference type="InterPro" id="IPR027417">
    <property type="entry name" value="P-loop_NTPase"/>
</dbReference>
<comment type="caution">
    <text evidence="2">The sequence shown here is derived from an EMBL/GenBank/DDBJ whole genome shotgun (WGS) entry which is preliminary data.</text>
</comment>
<dbReference type="EMBL" id="NYPG01000007">
    <property type="protein sequence ID" value="PDK40520.1"/>
    <property type="molecule type" value="Genomic_DNA"/>
</dbReference>
<proteinExistence type="predicted"/>
<feature type="domain" description="KAP NTPase" evidence="1">
    <location>
        <begin position="41"/>
        <end position="350"/>
    </location>
</feature>